<sequence length="611" mass="65458">MTHPSADTPANATPLTSAALDRRSLLKGVAAASAALALPRAFDPVAAAAPASKGIFGYGVASGDPTADAVVIWTRATPPTRHKDDPVATPGSGLGAPIPVRWQVARDTRFTRVVKHGTVMTSPDTDHTVKVDVTGLDPYTRYYYRFQSLGEFSATGRTQTAGDVPGETHALRLALVSCSNYTGGYFTAYRALAERDDLDFVLHVGDYIYEYGNGADRYGPASLAGVRDSQPETETIDLTGYRLRHALHKADPDLQAAHRQHPWITIFDDHEVANNAWAAGAGNHQGSEGDYLARREQAMQAYLEWMPFRLPDQSQSTPHRGTRFFRRFTFGDLGDLSIVETRQNRSLQVTVPGVPFDGFVPVGLNPAIDGAIAHPGRHLPEPEQLEWIKDGLEADRRWHLLGNQVMVTPVLYPGAALGAPGLTFVNADQWDGYTADRTNLLTHAAAQPSADSGDVVVLTGDIHASFVGDLPVAATPGSPSYTSAGVEFVCPSVTSDGFVEVLAGTAQLAGQPPEVVVGATRQAIGAAQQLNPWLRYIDGISHGYAVIDVTPERVQADYHHTPVPTSARPDPRTDSSVVPTYARSFQTLAGSRRATPASGPVGPRSDRPRGG</sequence>
<dbReference type="CDD" id="cd07389">
    <property type="entry name" value="MPP_PhoD"/>
    <property type="match status" value="1"/>
</dbReference>
<organism evidence="4 5">
    <name type="scientific">Knoellia flava</name>
    <dbReference type="NCBI Taxonomy" id="913969"/>
    <lineage>
        <taxon>Bacteria</taxon>
        <taxon>Bacillati</taxon>
        <taxon>Actinomycetota</taxon>
        <taxon>Actinomycetes</taxon>
        <taxon>Micrococcales</taxon>
        <taxon>Intrasporangiaceae</taxon>
        <taxon>Knoellia</taxon>
    </lineage>
</organism>
<dbReference type="Pfam" id="PF09423">
    <property type="entry name" value="PhoD"/>
    <property type="match status" value="1"/>
</dbReference>
<gene>
    <name evidence="4" type="ORF">GCM10011314_33530</name>
</gene>
<evidence type="ECO:0000313" key="4">
    <source>
        <dbReference type="EMBL" id="GGB90990.1"/>
    </source>
</evidence>
<dbReference type="Proteomes" id="UP000628079">
    <property type="component" value="Unassembled WGS sequence"/>
</dbReference>
<evidence type="ECO:0000313" key="5">
    <source>
        <dbReference type="Proteomes" id="UP000628079"/>
    </source>
</evidence>
<dbReference type="AlphaFoldDB" id="A0A8H9KSM4"/>
<evidence type="ECO:0000259" key="3">
    <source>
        <dbReference type="Pfam" id="PF16655"/>
    </source>
</evidence>
<name>A0A8H9KSM4_9MICO</name>
<feature type="domain" description="Phospholipase D N-terminal" evidence="3">
    <location>
        <begin position="59"/>
        <end position="160"/>
    </location>
</feature>
<dbReference type="PROSITE" id="PS51318">
    <property type="entry name" value="TAT"/>
    <property type="match status" value="1"/>
</dbReference>
<dbReference type="Gene3D" id="3.60.21.70">
    <property type="entry name" value="PhoD-like phosphatase"/>
    <property type="match status" value="1"/>
</dbReference>
<dbReference type="PANTHER" id="PTHR43606:SF2">
    <property type="entry name" value="ALKALINE PHOSPHATASE FAMILY PROTEIN (AFU_ORTHOLOGUE AFUA_5G03860)"/>
    <property type="match status" value="1"/>
</dbReference>
<protein>
    <submittedName>
        <fullName evidence="4">Alkaline phosphatase</fullName>
    </submittedName>
</protein>
<reference evidence="4" key="1">
    <citation type="journal article" date="2014" name="Int. J. Syst. Evol. Microbiol.">
        <title>Complete genome sequence of Corynebacterium casei LMG S-19264T (=DSM 44701T), isolated from a smear-ripened cheese.</title>
        <authorList>
            <consortium name="US DOE Joint Genome Institute (JGI-PGF)"/>
            <person name="Walter F."/>
            <person name="Albersmeier A."/>
            <person name="Kalinowski J."/>
            <person name="Ruckert C."/>
        </authorList>
    </citation>
    <scope>NUCLEOTIDE SEQUENCE</scope>
    <source>
        <strain evidence="4">CGMCC 1.10749</strain>
    </source>
</reference>
<feature type="compositionally biased region" description="Polar residues" evidence="1">
    <location>
        <begin position="574"/>
        <end position="589"/>
    </location>
</feature>
<dbReference type="InterPro" id="IPR006311">
    <property type="entry name" value="TAT_signal"/>
</dbReference>
<dbReference type="InterPro" id="IPR032093">
    <property type="entry name" value="PhoD_N"/>
</dbReference>
<dbReference type="Gene3D" id="2.60.40.380">
    <property type="entry name" value="Purple acid phosphatase-like, N-terminal"/>
    <property type="match status" value="1"/>
</dbReference>
<dbReference type="InterPro" id="IPR052900">
    <property type="entry name" value="Phospholipid_Metab_Enz"/>
</dbReference>
<feature type="domain" description="PhoD-like phosphatase metallophosphatase" evidence="2">
    <location>
        <begin position="173"/>
        <end position="558"/>
    </location>
</feature>
<dbReference type="InterPro" id="IPR038607">
    <property type="entry name" value="PhoD-like_sf"/>
</dbReference>
<dbReference type="Pfam" id="PF16655">
    <property type="entry name" value="PhoD_N"/>
    <property type="match status" value="1"/>
</dbReference>
<evidence type="ECO:0000256" key="1">
    <source>
        <dbReference type="SAM" id="MobiDB-lite"/>
    </source>
</evidence>
<comment type="caution">
    <text evidence="4">The sequence shown here is derived from an EMBL/GenBank/DDBJ whole genome shotgun (WGS) entry which is preliminary data.</text>
</comment>
<dbReference type="SUPFAM" id="SSF56300">
    <property type="entry name" value="Metallo-dependent phosphatases"/>
    <property type="match status" value="1"/>
</dbReference>
<reference evidence="4" key="2">
    <citation type="submission" date="2020-09" db="EMBL/GenBank/DDBJ databases">
        <authorList>
            <person name="Sun Q."/>
            <person name="Zhou Y."/>
        </authorList>
    </citation>
    <scope>NUCLEOTIDE SEQUENCE</scope>
    <source>
        <strain evidence="4">CGMCC 1.10749</strain>
    </source>
</reference>
<accession>A0A8H9KSM4</accession>
<dbReference type="EMBL" id="BMEA01000007">
    <property type="protein sequence ID" value="GGB90990.1"/>
    <property type="molecule type" value="Genomic_DNA"/>
</dbReference>
<dbReference type="RefSeq" id="WP_229708886.1">
    <property type="nucleotide sequence ID" value="NZ_BMEA01000007.1"/>
</dbReference>
<proteinExistence type="predicted"/>
<dbReference type="InterPro" id="IPR018946">
    <property type="entry name" value="PhoD-like_MPP"/>
</dbReference>
<dbReference type="PANTHER" id="PTHR43606">
    <property type="entry name" value="PHOSPHATASE, PUTATIVE (AFU_ORTHOLOGUE AFUA_6G08710)-RELATED"/>
    <property type="match status" value="1"/>
</dbReference>
<feature type="region of interest" description="Disordered" evidence="1">
    <location>
        <begin position="560"/>
        <end position="611"/>
    </location>
</feature>
<evidence type="ECO:0000259" key="2">
    <source>
        <dbReference type="Pfam" id="PF09423"/>
    </source>
</evidence>
<dbReference type="InterPro" id="IPR029052">
    <property type="entry name" value="Metallo-depent_PP-like"/>
</dbReference>